<dbReference type="Pfam" id="PF00534">
    <property type="entry name" value="Glycos_transf_1"/>
    <property type="match status" value="1"/>
</dbReference>
<evidence type="ECO:0000259" key="1">
    <source>
        <dbReference type="Pfam" id="PF00534"/>
    </source>
</evidence>
<comment type="caution">
    <text evidence="2">The sequence shown here is derived from an EMBL/GenBank/DDBJ whole genome shotgun (WGS) entry which is preliminary data.</text>
</comment>
<keyword evidence="3" id="KW-1185">Reference proteome</keyword>
<protein>
    <submittedName>
        <fullName evidence="2">Glycosyltransferase involved in cell wall biosynthesis</fullName>
    </submittedName>
</protein>
<gene>
    <name evidence="2" type="ORF">HNQ40_000092</name>
</gene>
<sequence>MLAAAYCKAYGIPLVIWSYQSLVSATQGSGLKQIVRRRLISQASCLIGMGGQARDVLRGWGASDENIIDAPNTADNETLIRRYADAASKNAAQKLRWEFGKGRKIATVIGRLVPLKGTAALLEQWSALPQSIRDQWRLVFVGEGPLAKLVQDSEDDSVYHAGQADATLMADWYQASDLHIFPTLGDVWGLVVNEAMLCGTPTLCSVHAGCSTDMIHDGCNGFTYDPTVSDAASRLHAALTHPQLGRVGEQARRTANQFTPDRLAHGFREAVNKVTRITEYEELIPAVA</sequence>
<dbReference type="GO" id="GO:0016757">
    <property type="term" value="F:glycosyltransferase activity"/>
    <property type="evidence" value="ECO:0007669"/>
    <property type="project" value="TreeGrafter"/>
</dbReference>
<dbReference type="Proteomes" id="UP000541810">
    <property type="component" value="Unassembled WGS sequence"/>
</dbReference>
<dbReference type="InterPro" id="IPR050194">
    <property type="entry name" value="Glycosyltransferase_grp1"/>
</dbReference>
<dbReference type="Gene3D" id="3.40.50.2000">
    <property type="entry name" value="Glycogen Phosphorylase B"/>
    <property type="match status" value="2"/>
</dbReference>
<dbReference type="PANTHER" id="PTHR45947">
    <property type="entry name" value="SULFOQUINOVOSYL TRANSFERASE SQD2"/>
    <property type="match status" value="1"/>
</dbReference>
<organism evidence="2 3">
    <name type="scientific">Algisphaera agarilytica</name>
    <dbReference type="NCBI Taxonomy" id="1385975"/>
    <lineage>
        <taxon>Bacteria</taxon>
        <taxon>Pseudomonadati</taxon>
        <taxon>Planctomycetota</taxon>
        <taxon>Phycisphaerae</taxon>
        <taxon>Phycisphaerales</taxon>
        <taxon>Phycisphaeraceae</taxon>
        <taxon>Algisphaera</taxon>
    </lineage>
</organism>
<reference evidence="2 3" key="1">
    <citation type="submission" date="2020-08" db="EMBL/GenBank/DDBJ databases">
        <title>Genomic Encyclopedia of Type Strains, Phase IV (KMG-IV): sequencing the most valuable type-strain genomes for metagenomic binning, comparative biology and taxonomic classification.</title>
        <authorList>
            <person name="Goeker M."/>
        </authorList>
    </citation>
    <scope>NUCLEOTIDE SEQUENCE [LARGE SCALE GENOMIC DNA]</scope>
    <source>
        <strain evidence="2 3">DSM 103725</strain>
    </source>
</reference>
<evidence type="ECO:0000313" key="2">
    <source>
        <dbReference type="EMBL" id="MBB6428286.1"/>
    </source>
</evidence>
<proteinExistence type="predicted"/>
<accession>A0A7X0H521</accession>
<dbReference type="SUPFAM" id="SSF53756">
    <property type="entry name" value="UDP-Glycosyltransferase/glycogen phosphorylase"/>
    <property type="match status" value="1"/>
</dbReference>
<keyword evidence="2" id="KW-0808">Transferase</keyword>
<dbReference type="EMBL" id="JACHGY010000001">
    <property type="protein sequence ID" value="MBB6428286.1"/>
    <property type="molecule type" value="Genomic_DNA"/>
</dbReference>
<dbReference type="AlphaFoldDB" id="A0A7X0H521"/>
<dbReference type="PANTHER" id="PTHR45947:SF3">
    <property type="entry name" value="SULFOQUINOVOSYL TRANSFERASE SQD2"/>
    <property type="match status" value="1"/>
</dbReference>
<dbReference type="InterPro" id="IPR001296">
    <property type="entry name" value="Glyco_trans_1"/>
</dbReference>
<dbReference type="CDD" id="cd03801">
    <property type="entry name" value="GT4_PimA-like"/>
    <property type="match status" value="1"/>
</dbReference>
<name>A0A7X0H521_9BACT</name>
<evidence type="ECO:0000313" key="3">
    <source>
        <dbReference type="Proteomes" id="UP000541810"/>
    </source>
</evidence>
<feature type="domain" description="Glycosyl transferase family 1" evidence="1">
    <location>
        <begin position="98"/>
        <end position="242"/>
    </location>
</feature>